<feature type="compositionally biased region" description="Acidic residues" evidence="9">
    <location>
        <begin position="2081"/>
        <end position="2153"/>
    </location>
</feature>
<keyword evidence="8" id="KW-0539">Nucleus</keyword>
<evidence type="ECO:0000313" key="11">
    <source>
        <dbReference type="Proteomes" id="UP000095284"/>
    </source>
</evidence>
<feature type="compositionally biased region" description="Acidic residues" evidence="9">
    <location>
        <begin position="2189"/>
        <end position="2202"/>
    </location>
</feature>
<feature type="region of interest" description="Disordered" evidence="9">
    <location>
        <begin position="2009"/>
        <end position="2252"/>
    </location>
</feature>
<evidence type="ECO:0000256" key="4">
    <source>
        <dbReference type="ARBA" id="ARBA00017143"/>
    </source>
</evidence>
<dbReference type="eggNOG" id="KOG1808">
    <property type="taxonomic scope" value="Eukaryota"/>
</dbReference>
<feature type="compositionally biased region" description="Acidic residues" evidence="9">
    <location>
        <begin position="2009"/>
        <end position="2036"/>
    </location>
</feature>
<evidence type="ECO:0000256" key="7">
    <source>
        <dbReference type="ARBA" id="ARBA00023186"/>
    </source>
</evidence>
<dbReference type="Proteomes" id="UP000095284">
    <property type="component" value="Unplaced"/>
</dbReference>
<dbReference type="GO" id="GO:0030687">
    <property type="term" value="C:preribosome, large subunit precursor"/>
    <property type="evidence" value="ECO:0007669"/>
    <property type="project" value="TreeGrafter"/>
</dbReference>
<dbReference type="InterPro" id="IPR027417">
    <property type="entry name" value="P-loop_NTPase"/>
</dbReference>
<reference evidence="12" key="1">
    <citation type="submission" date="2016-11" db="UniProtKB">
        <authorList>
            <consortium name="WormBaseParasite"/>
        </authorList>
    </citation>
    <scope>IDENTIFICATION</scope>
</reference>
<evidence type="ECO:0000256" key="8">
    <source>
        <dbReference type="ARBA" id="ARBA00023242"/>
    </source>
</evidence>
<evidence type="ECO:0000256" key="3">
    <source>
        <dbReference type="ARBA" id="ARBA00007188"/>
    </source>
</evidence>
<protein>
    <recommendedName>
        <fullName evidence="4">Midasin</fullName>
    </recommendedName>
</protein>
<proteinExistence type="inferred from homology"/>
<feature type="compositionally biased region" description="Basic and acidic residues" evidence="9">
    <location>
        <begin position="2037"/>
        <end position="2051"/>
    </location>
</feature>
<comment type="subcellular location">
    <subcellularLocation>
        <location evidence="1">Nucleus</location>
        <location evidence="1">Nucleolus</location>
    </subcellularLocation>
    <subcellularLocation>
        <location evidence="2">Nucleus</location>
        <location evidence="2">Nucleoplasm</location>
    </subcellularLocation>
</comment>
<dbReference type="Gene3D" id="3.40.50.300">
    <property type="entry name" value="P-loop containing nucleotide triphosphate hydrolases"/>
    <property type="match status" value="2"/>
</dbReference>
<evidence type="ECO:0000256" key="6">
    <source>
        <dbReference type="ARBA" id="ARBA00022840"/>
    </source>
</evidence>
<keyword evidence="7" id="KW-0143">Chaperone</keyword>
<evidence type="ECO:0000256" key="1">
    <source>
        <dbReference type="ARBA" id="ARBA00004604"/>
    </source>
</evidence>
<evidence type="ECO:0000256" key="5">
    <source>
        <dbReference type="ARBA" id="ARBA00022741"/>
    </source>
</evidence>
<dbReference type="GO" id="GO:0005730">
    <property type="term" value="C:nucleolus"/>
    <property type="evidence" value="ECO:0007669"/>
    <property type="project" value="UniProtKB-SubCell"/>
</dbReference>
<sequence>MSAARKCPRLPAKWLPASLSKALRNRFTEIWCSFDADEKDVLAIIKARFDQSGSLPEEVAKLCGKFLSKYLVEFYSKFGKYLRHKLCVRDVVVVAEMLSNFVKTAAIEPAEALYHTISSHVLDSLPIICNGYHIRMVDELTHLGKELFLSIYEGMTATRLEISTLETMSILEDSGNFKVGPFSVPKGPFPPSSLNEFNINAKSTALNALRVARGFAAGKPIMLEGMPGSGKSSLIGALAQVSGNHLIRLNLSDQTEVTDLFGSDVPITLPDGTVSFTWKDGPILKALKEGSWVLLDEMNLAPQAILEALNSCFDFRKTLYISELGRSFVVDSEKPALFFACQNPERMGGNRHSLPKSFLNRFVTIFTKDMDDEDFKSIVNFVVKKAGLKQDAEVFIRIHSFCNERISVRKGSGVPGAPLEYNLRDLMRFIDCSKKCDILSSLDLVYLARLWNVRDRINYRNEISQSVLNLKTTPCPVVLALKDENLKILEWDFKADFSTDFKPLSCQLKILQNLVICVEGGLLALLVGPASCGKEKLVTFTSQLFRTRLNVIKLNSETDAQDLLGSYEHIVDADAVKECVERVVHLSNTKKLPDHVNYLIEALKTVKSNSESRTLINLLVKETEGSDIGQTLLQISHEISRATLSFDWIDSDFVRAYSEGHWVLIKDVNCCSAAVLDRLNNCLERDGELVLSEKVDGEFRVLKRHPNFRVFLTMRPENGNISSAMRNRTAEIRFDRQECWVSSWVDTLRLLPTNMGHLVTQLQSLEGGISGLHSDMAGFMKTMNLPLSSRLSMFGLTSEDDDCPNSLITDAVSSFYHVSWFLETFAFDRNMICLISRIVGGLSLTYSHVLLSSDPQQIFPADFWEESFLMDPISDLTVFGAMDASIDTGRKQYVISHLVSFILSENLKPNHPSSLVLTSVDLEPKTIPSVLIEVYRPFLDYLQTHTETLNVKFLFFGYVFIKFIKSEWNRDIGDVIGLEIIQILHQFNHSEKVESAFLKSLNDVLVMVKVDVDKPPCNSLPDVMPFTTSAQVNAAKARLDSVMVRLDVPDKIMDVLKFQMKILIESLKSVLILNFEHGFLDTYTRMLSYFPIQDRQLLLKMQLIALLRTRVNLGGTNFFISDVIQSDALNPLINLFWKRLGFRTNVNELKVLELVNFDGLLKELIDDVSIFTCLIYQVKAKVTDFVNEFYPEEDTPSELERVKKMMPVDLIDPVLKQYASKEINNQLKQVLDTLSQILRTYGRNVFGSTEDFEMCFTSLSERSSRLSCDLHCLAQENKKALVELEKLGERVRPPNTKFFQLCRLIEMFMGQMEKFFELGEDKIKLAVFHNAVNRHVDQLTSSFWEYPDIITPYVSAIFELELSLLLKYSSVDDSTMTSLLDGFDWIESTNVNARIEWLSREISSFPLRLQTQMIREALFIERIRPGSTIFMALDWLKVQWQRWYQSVQKKKAALFEYKTTQMKKRETEGKLGEDGTQYVDEEMIEIEQMLPDFSAKAEVKFTEQMNELNVLSEDEMLGLIKSVLQLEYPLDEINLYGPMLNKSDRSLITLKSANLDVHLAALLQLKSNVAEKRTDILNVYKYNSPPLLIDCVTKLQKLIDRVNTLIKSFPESNILKNIIVAVNSFFDTSSCHPQMMYTSLLEAVLEKAEFWEANTCREYSLSDLLLPLKEVILDWRKMEVVCWSDIIRQAQTTSHNNAVLSSWPMFEAFTNFEDVSEDYEKKLLVMLIQWLNDSSLNDFIARIETGEMAVAWMERAGKRNNILSKLRSIIYYHRQFVDATKERARPALDEAEEKLQNLVKVAKYTDLNLWSVKDSSQRVHNQICRLIHAYKVELNKPANSIFLDSILPIPKSLSTWISNMEWDLLKGRSSGPFTDFIENLQRILSRSYACEEGHQLIDTAKALFEQIQHDVDYSVAKNTCNSDDKEEIEKVKQKMFSKEMLKRRRTFADLRKKTINFGFNYRKGLTIETDRLTEVTMTSFDQTSDETVSFQDIWLGTVFYVNNKCIILDDDKDDNGGEDDKEPDWDMGDVMEEEEKQIDPRLWDQEKKNPDNMDDEEQGAQEETGETVAQAEEASGKGLEQDETVEEDNENREENHDETEMENVDAVDLDDDEDPQNEGDEENMELDSTGNEEEAQKDEMDITETEDIDETEEAESKDGEQAQSIETDGKGTGQAEKNVQETNESLENQGEEEGLNEEEGESGVEGYEKQKKENAGPNDAIKDSQDVEISKVHEDEEAEQVHQSQVVQGEENDAIDETQKTFAEKSDVDLSSAAHYVQKSTTVEKSKEMASEKINNEIREENQNMGERTKEFNAQLEQRHILDTFYLNTTVDVGTVIRAQDAIDSLKEFMACLDGGDEKHQLEKKWQFISQSVTTDAFELAEALRILIEPTKASKFQGDYRSGKRLNMRRLIPYIASNYQKNKIWMRRTKPAKRTVHVCLAIDDSYSMRENMMTEITCQTVCLLEKSFKQLEIGQVSICKFGMDVEMLCGSAELSDMDVVGPSLLKNLQFSQTKTDLQALLVKMGEFFGSSRQVSEASHQLLIIIGDGRGAMVNGAEPIKNQVQHLVNNGVTTLYLIVDNPTSSVFSMKVANRVSEKMQLSNYMDLFPFSFYSVVQNAAVIPLAVSEALKQWMDALML</sequence>
<dbReference type="SUPFAM" id="SSF52540">
    <property type="entry name" value="P-loop containing nucleoside triphosphate hydrolases"/>
    <property type="match status" value="2"/>
</dbReference>
<name>A0A1I7RXZ7_BURXY</name>
<dbReference type="GO" id="GO:0005524">
    <property type="term" value="F:ATP binding"/>
    <property type="evidence" value="ECO:0007669"/>
    <property type="project" value="UniProtKB-KW"/>
</dbReference>
<feature type="compositionally biased region" description="Acidic residues" evidence="9">
    <location>
        <begin position="2052"/>
        <end position="2065"/>
    </location>
</feature>
<evidence type="ECO:0000259" key="10">
    <source>
        <dbReference type="Pfam" id="PF07728"/>
    </source>
</evidence>
<dbReference type="FunFam" id="3.40.50.300:FF:000142">
    <property type="entry name" value="Midasin"/>
    <property type="match status" value="1"/>
</dbReference>
<comment type="similarity">
    <text evidence="3">Belongs to the midasin family.</text>
</comment>
<dbReference type="GO" id="GO:0016887">
    <property type="term" value="F:ATP hydrolysis activity"/>
    <property type="evidence" value="ECO:0007669"/>
    <property type="project" value="InterPro"/>
</dbReference>
<dbReference type="PANTHER" id="PTHR48103">
    <property type="entry name" value="MIDASIN-RELATED"/>
    <property type="match status" value="1"/>
</dbReference>
<dbReference type="GO" id="GO:0005654">
    <property type="term" value="C:nucleoplasm"/>
    <property type="evidence" value="ECO:0007669"/>
    <property type="project" value="UniProtKB-SubCell"/>
</dbReference>
<accession>A0A1I7RXZ7</accession>
<feature type="compositionally biased region" description="Basic and acidic residues" evidence="9">
    <location>
        <begin position="2206"/>
        <end position="2234"/>
    </location>
</feature>
<dbReference type="Pfam" id="PF07728">
    <property type="entry name" value="AAA_5"/>
    <property type="match status" value="1"/>
</dbReference>
<evidence type="ECO:0000313" key="12">
    <source>
        <dbReference type="WBParaSite" id="BXY_0561400.1"/>
    </source>
</evidence>
<evidence type="ECO:0000256" key="2">
    <source>
        <dbReference type="ARBA" id="ARBA00004642"/>
    </source>
</evidence>
<dbReference type="GO" id="GO:0000027">
    <property type="term" value="P:ribosomal large subunit assembly"/>
    <property type="evidence" value="ECO:0007669"/>
    <property type="project" value="TreeGrafter"/>
</dbReference>
<organism evidence="11 12">
    <name type="scientific">Bursaphelenchus xylophilus</name>
    <name type="common">Pinewood nematode worm</name>
    <name type="synonym">Aphelenchoides xylophilus</name>
    <dbReference type="NCBI Taxonomy" id="6326"/>
    <lineage>
        <taxon>Eukaryota</taxon>
        <taxon>Metazoa</taxon>
        <taxon>Ecdysozoa</taxon>
        <taxon>Nematoda</taxon>
        <taxon>Chromadorea</taxon>
        <taxon>Rhabditida</taxon>
        <taxon>Tylenchina</taxon>
        <taxon>Tylenchomorpha</taxon>
        <taxon>Aphelenchoidea</taxon>
        <taxon>Aphelenchoididae</taxon>
        <taxon>Bursaphelenchus</taxon>
    </lineage>
</organism>
<dbReference type="SUPFAM" id="SSF53300">
    <property type="entry name" value="vWA-like"/>
    <property type="match status" value="1"/>
</dbReference>
<dbReference type="InterPro" id="IPR036465">
    <property type="entry name" value="vWFA_dom_sf"/>
</dbReference>
<dbReference type="InterPro" id="IPR011704">
    <property type="entry name" value="ATPase_dyneun-rel_AAA"/>
</dbReference>
<dbReference type="PANTHER" id="PTHR48103:SF2">
    <property type="entry name" value="MIDASIN"/>
    <property type="match status" value="1"/>
</dbReference>
<dbReference type="GO" id="GO:0000055">
    <property type="term" value="P:ribosomal large subunit export from nucleus"/>
    <property type="evidence" value="ECO:0007669"/>
    <property type="project" value="TreeGrafter"/>
</dbReference>
<feature type="domain" description="ATPase dynein-related AAA" evidence="10">
    <location>
        <begin position="221"/>
        <end position="362"/>
    </location>
</feature>
<dbReference type="Gene3D" id="3.40.50.410">
    <property type="entry name" value="von Willebrand factor, type A domain"/>
    <property type="match status" value="1"/>
</dbReference>
<keyword evidence="5" id="KW-0547">Nucleotide-binding</keyword>
<keyword evidence="6" id="KW-0067">ATP-binding</keyword>
<dbReference type="WBParaSite" id="BXY_0561400.1">
    <property type="protein sequence ID" value="BXY_0561400.1"/>
    <property type="gene ID" value="BXY_0561400"/>
</dbReference>
<evidence type="ECO:0000256" key="9">
    <source>
        <dbReference type="SAM" id="MobiDB-lite"/>
    </source>
</evidence>